<dbReference type="InterPro" id="IPR036390">
    <property type="entry name" value="WH_DNA-bd_sf"/>
</dbReference>
<evidence type="ECO:0000256" key="2">
    <source>
        <dbReference type="ARBA" id="ARBA00023125"/>
    </source>
</evidence>
<keyword evidence="1" id="KW-0805">Transcription regulation</keyword>
<dbReference type="InterPro" id="IPR052067">
    <property type="entry name" value="Metal_resp_HTH_trans_reg"/>
</dbReference>
<reference evidence="5" key="2">
    <citation type="submission" date="2020-10" db="EMBL/GenBank/DDBJ databases">
        <title>Comparative genomics of the Acetobacterium genus.</title>
        <authorList>
            <person name="Marshall C."/>
            <person name="May H."/>
            <person name="Norman S."/>
        </authorList>
    </citation>
    <scope>NUCLEOTIDE SEQUENCE</scope>
    <source>
        <strain evidence="5">DER-2019</strain>
    </source>
</reference>
<gene>
    <name evidence="5" type="ORF">GH810_00395</name>
</gene>
<protein>
    <submittedName>
        <fullName evidence="5">MarR family transcriptional regulator</fullName>
    </submittedName>
</protein>
<dbReference type="RefSeq" id="WP_148565413.1">
    <property type="nucleotide sequence ID" value="NZ_RXYA01000001.1"/>
</dbReference>
<dbReference type="AlphaFoldDB" id="A0A923KVX6"/>
<proteinExistence type="predicted"/>
<feature type="domain" description="HTH marR-type" evidence="4">
    <location>
        <begin position="4"/>
        <end position="142"/>
    </location>
</feature>
<name>A0A923KVX6_9FIRM</name>
<organism evidence="5 6">
    <name type="scientific">Acetobacterium paludosum</name>
    <dbReference type="NCBI Taxonomy" id="52693"/>
    <lineage>
        <taxon>Bacteria</taxon>
        <taxon>Bacillati</taxon>
        <taxon>Bacillota</taxon>
        <taxon>Clostridia</taxon>
        <taxon>Eubacteriales</taxon>
        <taxon>Eubacteriaceae</taxon>
        <taxon>Acetobacterium</taxon>
    </lineage>
</organism>
<keyword evidence="6" id="KW-1185">Reference proteome</keyword>
<sequence>MERHIEIFEKIIKLLNKINQSNKIPRDYGTGHILHQSEIHTIEAIKNHANVNASELSNILGITNGAVTQITSKLKKKGLVDQYNTVSNKKEVYYRLTDKGEIANLGHDKHHKEVYKKLNQYIDSLEDDKIEIINTFLDKLINNWPHN</sequence>
<evidence type="ECO:0000256" key="1">
    <source>
        <dbReference type="ARBA" id="ARBA00023015"/>
    </source>
</evidence>
<dbReference type="InterPro" id="IPR036388">
    <property type="entry name" value="WH-like_DNA-bd_sf"/>
</dbReference>
<dbReference type="PANTHER" id="PTHR35790:SF4">
    <property type="entry name" value="HTH-TYPE TRANSCRIPTIONAL REGULATOR PCHR"/>
    <property type="match status" value="1"/>
</dbReference>
<evidence type="ECO:0000313" key="6">
    <source>
        <dbReference type="Proteomes" id="UP000616595"/>
    </source>
</evidence>
<keyword evidence="3" id="KW-0804">Transcription</keyword>
<evidence type="ECO:0000256" key="3">
    <source>
        <dbReference type="ARBA" id="ARBA00023163"/>
    </source>
</evidence>
<dbReference type="InterPro" id="IPR000835">
    <property type="entry name" value="HTH_MarR-typ"/>
</dbReference>
<dbReference type="PRINTS" id="PR00598">
    <property type="entry name" value="HTHMARR"/>
</dbReference>
<accession>A0A923KVX6</accession>
<comment type="caution">
    <text evidence="5">The sequence shown here is derived from an EMBL/GenBank/DDBJ whole genome shotgun (WGS) entry which is preliminary data.</text>
</comment>
<dbReference type="OrthoDB" id="5461037at2"/>
<reference evidence="5" key="1">
    <citation type="submission" date="2019-10" db="EMBL/GenBank/DDBJ databases">
        <authorList>
            <person name="Ross D.E."/>
            <person name="Gulliver D."/>
        </authorList>
    </citation>
    <scope>NUCLEOTIDE SEQUENCE</scope>
    <source>
        <strain evidence="5">DER-2019</strain>
    </source>
</reference>
<dbReference type="Gene3D" id="1.10.10.10">
    <property type="entry name" value="Winged helix-like DNA-binding domain superfamily/Winged helix DNA-binding domain"/>
    <property type="match status" value="1"/>
</dbReference>
<dbReference type="GO" id="GO:0003677">
    <property type="term" value="F:DNA binding"/>
    <property type="evidence" value="ECO:0007669"/>
    <property type="project" value="UniProtKB-KW"/>
</dbReference>
<evidence type="ECO:0000259" key="4">
    <source>
        <dbReference type="PROSITE" id="PS50995"/>
    </source>
</evidence>
<dbReference type="GO" id="GO:0003700">
    <property type="term" value="F:DNA-binding transcription factor activity"/>
    <property type="evidence" value="ECO:0007669"/>
    <property type="project" value="InterPro"/>
</dbReference>
<keyword evidence="2" id="KW-0238">DNA-binding</keyword>
<dbReference type="SUPFAM" id="SSF46785">
    <property type="entry name" value="Winged helix' DNA-binding domain"/>
    <property type="match status" value="1"/>
</dbReference>
<dbReference type="SMART" id="SM00347">
    <property type="entry name" value="HTH_MARR"/>
    <property type="match status" value="1"/>
</dbReference>
<dbReference type="EMBL" id="WJBD01000001">
    <property type="protein sequence ID" value="MBC3886776.1"/>
    <property type="molecule type" value="Genomic_DNA"/>
</dbReference>
<dbReference type="PANTHER" id="PTHR35790">
    <property type="entry name" value="HTH-TYPE TRANSCRIPTIONAL REGULATOR PCHR"/>
    <property type="match status" value="1"/>
</dbReference>
<evidence type="ECO:0000313" key="5">
    <source>
        <dbReference type="EMBL" id="MBC3886776.1"/>
    </source>
</evidence>
<dbReference type="Pfam" id="PF01047">
    <property type="entry name" value="MarR"/>
    <property type="match status" value="1"/>
</dbReference>
<dbReference type="CDD" id="cd00090">
    <property type="entry name" value="HTH_ARSR"/>
    <property type="match status" value="1"/>
</dbReference>
<dbReference type="Proteomes" id="UP000616595">
    <property type="component" value="Unassembled WGS sequence"/>
</dbReference>
<dbReference type="PROSITE" id="PS50995">
    <property type="entry name" value="HTH_MARR_2"/>
    <property type="match status" value="1"/>
</dbReference>
<dbReference type="InterPro" id="IPR011991">
    <property type="entry name" value="ArsR-like_HTH"/>
</dbReference>